<dbReference type="InterPro" id="IPR050744">
    <property type="entry name" value="AI-2_Isomerase_LsrG"/>
</dbReference>
<proteinExistence type="predicted"/>
<sequence length="104" mass="11363">MDRMTQHYIAVATYTAKPDATEQVALLLPQLAAASRAEEGNISYSVARDLEHPNVFTIVEVYQDADAFTAHRESAHFASIGKMQIIPLLESRVVVGYEGDGVIA</sequence>
<comment type="caution">
    <text evidence="2">The sequence shown here is derived from an EMBL/GenBank/DDBJ whole genome shotgun (WGS) entry which is preliminary data.</text>
</comment>
<organism evidence="2 3">
    <name type="scientific">Agrococcus sediminis</name>
    <dbReference type="NCBI Taxonomy" id="2599924"/>
    <lineage>
        <taxon>Bacteria</taxon>
        <taxon>Bacillati</taxon>
        <taxon>Actinomycetota</taxon>
        <taxon>Actinomycetes</taxon>
        <taxon>Micrococcales</taxon>
        <taxon>Microbacteriaceae</taxon>
        <taxon>Agrococcus</taxon>
    </lineage>
</organism>
<name>A0A5M8QLY5_9MICO</name>
<evidence type="ECO:0000259" key="1">
    <source>
        <dbReference type="PROSITE" id="PS51725"/>
    </source>
</evidence>
<keyword evidence="2" id="KW-0503">Monooxygenase</keyword>
<feature type="domain" description="ABM" evidence="1">
    <location>
        <begin position="8"/>
        <end position="97"/>
    </location>
</feature>
<evidence type="ECO:0000313" key="3">
    <source>
        <dbReference type="Proteomes" id="UP000323221"/>
    </source>
</evidence>
<dbReference type="InterPro" id="IPR007138">
    <property type="entry name" value="ABM_dom"/>
</dbReference>
<dbReference type="AlphaFoldDB" id="A0A5M8QLY5"/>
<dbReference type="GO" id="GO:0004497">
    <property type="term" value="F:monooxygenase activity"/>
    <property type="evidence" value="ECO:0007669"/>
    <property type="project" value="UniProtKB-KW"/>
</dbReference>
<evidence type="ECO:0000313" key="2">
    <source>
        <dbReference type="EMBL" id="KAA6435974.1"/>
    </source>
</evidence>
<gene>
    <name evidence="2" type="ORF">FQ330_00630</name>
</gene>
<accession>A0A5M8QLY5</accession>
<dbReference type="Pfam" id="PF03992">
    <property type="entry name" value="ABM"/>
    <property type="match status" value="1"/>
</dbReference>
<dbReference type="Proteomes" id="UP000323221">
    <property type="component" value="Unassembled WGS sequence"/>
</dbReference>
<dbReference type="PANTHER" id="PTHR33336">
    <property type="entry name" value="QUINOL MONOOXYGENASE YGIN-RELATED"/>
    <property type="match status" value="1"/>
</dbReference>
<dbReference type="PANTHER" id="PTHR33336:SF15">
    <property type="entry name" value="ABM DOMAIN-CONTAINING PROTEIN"/>
    <property type="match status" value="1"/>
</dbReference>
<keyword evidence="2" id="KW-0560">Oxidoreductase</keyword>
<dbReference type="EMBL" id="VOIR01000011">
    <property type="protein sequence ID" value="KAA6435974.1"/>
    <property type="molecule type" value="Genomic_DNA"/>
</dbReference>
<dbReference type="PROSITE" id="PS51725">
    <property type="entry name" value="ABM"/>
    <property type="match status" value="1"/>
</dbReference>
<reference evidence="2 3" key="1">
    <citation type="submission" date="2019-08" db="EMBL/GenBank/DDBJ databases">
        <title>Agrococcus lahaulensis sp. nov., isolated from a cold desert of the Indian Himalayas.</title>
        <authorList>
            <person name="Qu J.H."/>
        </authorList>
    </citation>
    <scope>NUCLEOTIDE SEQUENCE [LARGE SCALE GENOMIC DNA]</scope>
    <source>
        <strain evidence="2 3">NS18</strain>
    </source>
</reference>
<dbReference type="Gene3D" id="3.30.70.100">
    <property type="match status" value="1"/>
</dbReference>
<dbReference type="SUPFAM" id="SSF54909">
    <property type="entry name" value="Dimeric alpha+beta barrel"/>
    <property type="match status" value="1"/>
</dbReference>
<dbReference type="OrthoDB" id="3695636at2"/>
<dbReference type="InterPro" id="IPR011008">
    <property type="entry name" value="Dimeric_a/b-barrel"/>
</dbReference>
<keyword evidence="3" id="KW-1185">Reference proteome</keyword>
<protein>
    <submittedName>
        <fullName evidence="2">Antibiotic biosynthesis monooxygenase</fullName>
    </submittedName>
</protein>